<dbReference type="EC" id="1.1.1.271" evidence="3"/>
<proteinExistence type="inferred from homology"/>
<protein>
    <recommendedName>
        <fullName evidence="3">GDP-L-fucose synthase</fullName>
        <ecNumber evidence="3">1.1.1.271</ecNumber>
    </recommendedName>
</protein>
<comment type="pathway">
    <text evidence="1">Nucleotide-sugar biosynthesis; GDP-L-fucose biosynthesis via de novo pathway; GDP-L-fucose from GDP-alpha-D-mannose: step 2/2.</text>
</comment>
<dbReference type="GO" id="GO:0050577">
    <property type="term" value="F:GDP-L-fucose synthase activity"/>
    <property type="evidence" value="ECO:0007669"/>
    <property type="project" value="UniProtKB-EC"/>
</dbReference>
<comment type="similarity">
    <text evidence="2">Belongs to the NAD(P)-dependent epimerase/dehydratase family. Fucose synthase subfamily.</text>
</comment>
<reference evidence="8 9" key="1">
    <citation type="submission" date="2019-02" db="EMBL/GenBank/DDBJ databases">
        <title>Genome sequencing of the rare red list fungi Dentipellis fragilis.</title>
        <authorList>
            <person name="Buettner E."/>
            <person name="Kellner H."/>
        </authorList>
    </citation>
    <scope>NUCLEOTIDE SEQUENCE [LARGE SCALE GENOMIC DNA]</scope>
    <source>
        <strain evidence="8 9">DSM 105465</strain>
    </source>
</reference>
<dbReference type="Gene3D" id="3.90.25.10">
    <property type="entry name" value="UDP-galactose 4-epimerase, domain 1"/>
    <property type="match status" value="1"/>
</dbReference>
<dbReference type="PANTHER" id="PTHR43238">
    <property type="entry name" value="GDP-L-FUCOSE SYNTHASE"/>
    <property type="match status" value="1"/>
</dbReference>
<dbReference type="Proteomes" id="UP000298327">
    <property type="component" value="Unassembled WGS sequence"/>
</dbReference>
<evidence type="ECO:0000313" key="8">
    <source>
        <dbReference type="EMBL" id="TFY58481.1"/>
    </source>
</evidence>
<dbReference type="Pfam" id="PF01370">
    <property type="entry name" value="Epimerase"/>
    <property type="match status" value="1"/>
</dbReference>
<feature type="domain" description="NAD-dependent epimerase/dehydratase" evidence="7">
    <location>
        <begin position="27"/>
        <end position="267"/>
    </location>
</feature>
<dbReference type="AlphaFoldDB" id="A0A4Y9YAK2"/>
<keyword evidence="6" id="KW-0413">Isomerase</keyword>
<dbReference type="STRING" id="205917.A0A4Y9YAK2"/>
<gene>
    <name evidence="8" type="ORF">EVG20_g8135</name>
</gene>
<dbReference type="CDD" id="cd05239">
    <property type="entry name" value="GDP_FS_SDR_e"/>
    <property type="match status" value="1"/>
</dbReference>
<dbReference type="InterPro" id="IPR028614">
    <property type="entry name" value="GDP_fucose/colitose_synth"/>
</dbReference>
<dbReference type="PANTHER" id="PTHR43238:SF1">
    <property type="entry name" value="GDP-L-FUCOSE SYNTHASE"/>
    <property type="match status" value="1"/>
</dbReference>
<sequence>MSTCRPLPGVSLGYQVSWLIQDMSAVILVTGGHGLVGSAIQHVINAEPIGSRFGRHGGERWVFVGSSDADLRDARQTKELFHQYKPTHVIHLAALVGGLFKNMKHNLSFLRDNTLINSNVLHAAHEHNVQKVISCLSTCVFPDAAQPPLDESKIHLGPPHQSNYGYAYAKRMIDVANHAYKEEFGCNFTAAIPTNIFGPHDNFDLEDSHVIPGLIHKCYLAKQNNTPFVVAGTGTPLRQFVYSHDLAKMFIWQLREYNDVEPVIFSVAEDEDISIRCVAESIVRAVGFKGELKFDTSKADGQYRKPASNAKLMSLIGESFAFTPFDSALQDTVDWFVRNYDNARTGVKPVFDIKLLEEDSEDDLPNVQLEEEVRVADQPVPEFDVASKMPASGVDFVVDFSLSTHLQVVPAV</sequence>
<name>A0A4Y9YAK2_9AGAM</name>
<keyword evidence="4" id="KW-0521">NADP</keyword>
<dbReference type="InterPro" id="IPR036291">
    <property type="entry name" value="NAD(P)-bd_dom_sf"/>
</dbReference>
<evidence type="ECO:0000259" key="7">
    <source>
        <dbReference type="Pfam" id="PF01370"/>
    </source>
</evidence>
<evidence type="ECO:0000256" key="2">
    <source>
        <dbReference type="ARBA" id="ARBA00005959"/>
    </source>
</evidence>
<dbReference type="EMBL" id="SEOQ01000679">
    <property type="protein sequence ID" value="TFY58481.1"/>
    <property type="molecule type" value="Genomic_DNA"/>
</dbReference>
<evidence type="ECO:0000256" key="6">
    <source>
        <dbReference type="ARBA" id="ARBA00023235"/>
    </source>
</evidence>
<dbReference type="GO" id="GO:0016853">
    <property type="term" value="F:isomerase activity"/>
    <property type="evidence" value="ECO:0007669"/>
    <property type="project" value="UniProtKB-KW"/>
</dbReference>
<dbReference type="UniPathway" id="UPA00128">
    <property type="reaction ID" value="UER00191"/>
</dbReference>
<evidence type="ECO:0000313" key="9">
    <source>
        <dbReference type="Proteomes" id="UP000298327"/>
    </source>
</evidence>
<dbReference type="OrthoDB" id="202470at2759"/>
<dbReference type="Gene3D" id="3.40.50.720">
    <property type="entry name" value="NAD(P)-binding Rossmann-like Domain"/>
    <property type="match status" value="1"/>
</dbReference>
<accession>A0A4Y9YAK2</accession>
<evidence type="ECO:0000256" key="5">
    <source>
        <dbReference type="ARBA" id="ARBA00023002"/>
    </source>
</evidence>
<organism evidence="8 9">
    <name type="scientific">Dentipellis fragilis</name>
    <dbReference type="NCBI Taxonomy" id="205917"/>
    <lineage>
        <taxon>Eukaryota</taxon>
        <taxon>Fungi</taxon>
        <taxon>Dikarya</taxon>
        <taxon>Basidiomycota</taxon>
        <taxon>Agaricomycotina</taxon>
        <taxon>Agaricomycetes</taxon>
        <taxon>Russulales</taxon>
        <taxon>Hericiaceae</taxon>
        <taxon>Dentipellis</taxon>
    </lineage>
</organism>
<keyword evidence="5" id="KW-0560">Oxidoreductase</keyword>
<dbReference type="HAMAP" id="MF_00956">
    <property type="entry name" value="GDP_fucose_synth"/>
    <property type="match status" value="1"/>
</dbReference>
<evidence type="ECO:0000256" key="1">
    <source>
        <dbReference type="ARBA" id="ARBA00004883"/>
    </source>
</evidence>
<comment type="caution">
    <text evidence="8">The sequence shown here is derived from an EMBL/GenBank/DDBJ whole genome shotgun (WGS) entry which is preliminary data.</text>
</comment>
<evidence type="ECO:0000256" key="3">
    <source>
        <dbReference type="ARBA" id="ARBA00012371"/>
    </source>
</evidence>
<dbReference type="GO" id="GO:0042351">
    <property type="term" value="P:'de novo' GDP-L-fucose biosynthetic process"/>
    <property type="evidence" value="ECO:0007669"/>
    <property type="project" value="UniProtKB-UniPathway"/>
</dbReference>
<keyword evidence="9" id="KW-1185">Reference proteome</keyword>
<dbReference type="SUPFAM" id="SSF51735">
    <property type="entry name" value="NAD(P)-binding Rossmann-fold domains"/>
    <property type="match status" value="1"/>
</dbReference>
<evidence type="ECO:0000256" key="4">
    <source>
        <dbReference type="ARBA" id="ARBA00022857"/>
    </source>
</evidence>
<dbReference type="InterPro" id="IPR001509">
    <property type="entry name" value="Epimerase_deHydtase"/>
</dbReference>